<accession>A0AA38ISU9</accession>
<dbReference type="Proteomes" id="UP001168821">
    <property type="component" value="Unassembled WGS sequence"/>
</dbReference>
<gene>
    <name evidence="1" type="ORF">Zmor_011230</name>
</gene>
<name>A0AA38ISU9_9CUCU</name>
<dbReference type="AlphaFoldDB" id="A0AA38ISU9"/>
<organism evidence="1 2">
    <name type="scientific">Zophobas morio</name>
    <dbReference type="NCBI Taxonomy" id="2755281"/>
    <lineage>
        <taxon>Eukaryota</taxon>
        <taxon>Metazoa</taxon>
        <taxon>Ecdysozoa</taxon>
        <taxon>Arthropoda</taxon>
        <taxon>Hexapoda</taxon>
        <taxon>Insecta</taxon>
        <taxon>Pterygota</taxon>
        <taxon>Neoptera</taxon>
        <taxon>Endopterygota</taxon>
        <taxon>Coleoptera</taxon>
        <taxon>Polyphaga</taxon>
        <taxon>Cucujiformia</taxon>
        <taxon>Tenebrionidae</taxon>
        <taxon>Zophobas</taxon>
    </lineage>
</organism>
<reference evidence="1" key="1">
    <citation type="journal article" date="2023" name="G3 (Bethesda)">
        <title>Whole genome assemblies of Zophobas morio and Tenebrio molitor.</title>
        <authorList>
            <person name="Kaur S."/>
            <person name="Stinson S.A."/>
            <person name="diCenzo G.C."/>
        </authorList>
    </citation>
    <scope>NUCLEOTIDE SEQUENCE</scope>
    <source>
        <strain evidence="1">QUZm001</strain>
    </source>
</reference>
<proteinExistence type="predicted"/>
<keyword evidence="2" id="KW-1185">Reference proteome</keyword>
<evidence type="ECO:0000313" key="2">
    <source>
        <dbReference type="Proteomes" id="UP001168821"/>
    </source>
</evidence>
<evidence type="ECO:0000313" key="1">
    <source>
        <dbReference type="EMBL" id="KAJ3659546.1"/>
    </source>
</evidence>
<sequence length="82" mass="8824">MNIASHASDLTRDNKSGPTLADICVTAAGPSPNSSYQYKYTQYIRITAATHVNVTYSAGSAESKYNSSLVEHVLTSSPRNEL</sequence>
<protein>
    <submittedName>
        <fullName evidence="1">Uncharacterized protein</fullName>
    </submittedName>
</protein>
<comment type="caution">
    <text evidence="1">The sequence shown here is derived from an EMBL/GenBank/DDBJ whole genome shotgun (WGS) entry which is preliminary data.</text>
</comment>
<dbReference type="EMBL" id="JALNTZ010000003">
    <property type="protein sequence ID" value="KAJ3659546.1"/>
    <property type="molecule type" value="Genomic_DNA"/>
</dbReference>